<gene>
    <name evidence="2" type="ORF">M513_03682</name>
    <name evidence="3" type="ORF">M514_03682</name>
</gene>
<dbReference type="EMBL" id="KL367502">
    <property type="protein sequence ID" value="KFD68661.1"/>
    <property type="molecule type" value="Genomic_DNA"/>
</dbReference>
<organism evidence="2 4">
    <name type="scientific">Trichuris suis</name>
    <name type="common">pig whipworm</name>
    <dbReference type="NCBI Taxonomy" id="68888"/>
    <lineage>
        <taxon>Eukaryota</taxon>
        <taxon>Metazoa</taxon>
        <taxon>Ecdysozoa</taxon>
        <taxon>Nematoda</taxon>
        <taxon>Enoplea</taxon>
        <taxon>Dorylaimia</taxon>
        <taxon>Trichinellida</taxon>
        <taxon>Trichuridae</taxon>
        <taxon>Trichuris</taxon>
    </lineage>
</organism>
<evidence type="ECO:0000256" key="1">
    <source>
        <dbReference type="SAM" id="MobiDB-lite"/>
    </source>
</evidence>
<proteinExistence type="predicted"/>
<dbReference type="Proteomes" id="UP000030758">
    <property type="component" value="Unassembled WGS sequence"/>
</dbReference>
<feature type="compositionally biased region" description="Basic and acidic residues" evidence="1">
    <location>
        <begin position="78"/>
        <end position="89"/>
    </location>
</feature>
<protein>
    <submittedName>
        <fullName evidence="2">Uncharacterized protein</fullName>
    </submittedName>
</protein>
<evidence type="ECO:0000313" key="3">
    <source>
        <dbReference type="EMBL" id="KFD68661.1"/>
    </source>
</evidence>
<dbReference type="Proteomes" id="UP000030764">
    <property type="component" value="Unassembled WGS sequence"/>
</dbReference>
<evidence type="ECO:0000313" key="4">
    <source>
        <dbReference type="Proteomes" id="UP000030764"/>
    </source>
</evidence>
<evidence type="ECO:0000313" key="2">
    <source>
        <dbReference type="EMBL" id="KFD55342.1"/>
    </source>
</evidence>
<dbReference type="AlphaFoldDB" id="A0A085MDP6"/>
<sequence>MSGGVVAEMFTANCWPIVPVFPNNNHIGGSDIEIDGACVALACFLNRIGCDSDCSFRWGVVQKLLRGSCLVTNGDCTPHEPNRKLEKHTVYGTQPNRRV</sequence>
<reference evidence="2 4" key="1">
    <citation type="journal article" date="2014" name="Nat. Genet.">
        <title>Genome and transcriptome of the porcine whipworm Trichuris suis.</title>
        <authorList>
            <person name="Jex A.R."/>
            <person name="Nejsum P."/>
            <person name="Schwarz E.M."/>
            <person name="Hu L."/>
            <person name="Young N.D."/>
            <person name="Hall R.S."/>
            <person name="Korhonen P.K."/>
            <person name="Liao S."/>
            <person name="Thamsborg S."/>
            <person name="Xia J."/>
            <person name="Xu P."/>
            <person name="Wang S."/>
            <person name="Scheerlinck J.P."/>
            <person name="Hofmann A."/>
            <person name="Sternberg P.W."/>
            <person name="Wang J."/>
            <person name="Gasser R.B."/>
        </authorList>
    </citation>
    <scope>NUCLEOTIDE SEQUENCE [LARGE SCALE GENOMIC DNA]</scope>
    <source>
        <strain evidence="3">DCEP-RM93F</strain>
        <strain evidence="2">DCEP-RM93M</strain>
    </source>
</reference>
<accession>A0A085MDP6</accession>
<keyword evidence="4" id="KW-1185">Reference proteome</keyword>
<dbReference type="EMBL" id="KL363200">
    <property type="protein sequence ID" value="KFD55342.1"/>
    <property type="molecule type" value="Genomic_DNA"/>
</dbReference>
<feature type="region of interest" description="Disordered" evidence="1">
    <location>
        <begin position="78"/>
        <end position="99"/>
    </location>
</feature>
<name>A0A085MDP6_9BILA</name>